<dbReference type="Pfam" id="PF01850">
    <property type="entry name" value="PIN"/>
    <property type="match status" value="1"/>
</dbReference>
<dbReference type="PANTHER" id="PTHR33653:SF1">
    <property type="entry name" value="RIBONUCLEASE VAPC2"/>
    <property type="match status" value="1"/>
</dbReference>
<evidence type="ECO:0000256" key="1">
    <source>
        <dbReference type="ARBA" id="ARBA00001946"/>
    </source>
</evidence>
<keyword evidence="3" id="KW-0479">Metal-binding</keyword>
<organism evidence="8">
    <name type="scientific">marine sediment metagenome</name>
    <dbReference type="NCBI Taxonomy" id="412755"/>
    <lineage>
        <taxon>unclassified sequences</taxon>
        <taxon>metagenomes</taxon>
        <taxon>ecological metagenomes</taxon>
    </lineage>
</organism>
<keyword evidence="4" id="KW-0378">Hydrolase</keyword>
<dbReference type="GO" id="GO:0004518">
    <property type="term" value="F:nuclease activity"/>
    <property type="evidence" value="ECO:0007669"/>
    <property type="project" value="UniProtKB-KW"/>
</dbReference>
<dbReference type="InterPro" id="IPR002716">
    <property type="entry name" value="PIN_dom"/>
</dbReference>
<evidence type="ECO:0000256" key="2">
    <source>
        <dbReference type="ARBA" id="ARBA00022722"/>
    </source>
</evidence>
<gene>
    <name evidence="8" type="ORF">S12H4_25791</name>
</gene>
<reference evidence="8" key="1">
    <citation type="journal article" date="2014" name="Front. Microbiol.">
        <title>High frequency of phylogenetically diverse reductive dehalogenase-homologous genes in deep subseafloor sedimentary metagenomes.</title>
        <authorList>
            <person name="Kawai M."/>
            <person name="Futagami T."/>
            <person name="Toyoda A."/>
            <person name="Takaki Y."/>
            <person name="Nishi S."/>
            <person name="Hori S."/>
            <person name="Arai W."/>
            <person name="Tsubouchi T."/>
            <person name="Morono Y."/>
            <person name="Uchiyama I."/>
            <person name="Ito T."/>
            <person name="Fujiyama A."/>
            <person name="Inagaki F."/>
            <person name="Takami H."/>
        </authorList>
    </citation>
    <scope>NUCLEOTIDE SEQUENCE</scope>
    <source>
        <strain evidence="8">Expedition CK06-06</strain>
    </source>
</reference>
<dbReference type="PANTHER" id="PTHR33653">
    <property type="entry name" value="RIBONUCLEASE VAPC2"/>
    <property type="match status" value="1"/>
</dbReference>
<sequence>MVVLDSDLIIAFLRGRDNAYEVFQDLKKQQESLKTTVFNVAELYKGCYAMRNVAKGLLKVRNLIESLNNILDFNEKAIQEYAKISADLKKRGSPIGTMDELIASICLANNEIFYTRNKDHFEKIEQLSI</sequence>
<dbReference type="InterPro" id="IPR050556">
    <property type="entry name" value="Type_II_TA_system_RNase"/>
</dbReference>
<evidence type="ECO:0000256" key="5">
    <source>
        <dbReference type="ARBA" id="ARBA00022842"/>
    </source>
</evidence>
<dbReference type="InterPro" id="IPR029060">
    <property type="entry name" value="PIN-like_dom_sf"/>
</dbReference>
<dbReference type="GO" id="GO:0016787">
    <property type="term" value="F:hydrolase activity"/>
    <property type="evidence" value="ECO:0007669"/>
    <property type="project" value="UniProtKB-KW"/>
</dbReference>
<evidence type="ECO:0000256" key="6">
    <source>
        <dbReference type="ARBA" id="ARBA00038093"/>
    </source>
</evidence>
<dbReference type="Gene3D" id="3.40.50.1010">
    <property type="entry name" value="5'-nuclease"/>
    <property type="match status" value="1"/>
</dbReference>
<protein>
    <recommendedName>
        <fullName evidence="7">PIN domain-containing protein</fullName>
    </recommendedName>
</protein>
<dbReference type="AlphaFoldDB" id="X1TBE2"/>
<dbReference type="CDD" id="cd09881">
    <property type="entry name" value="PIN_VapC4-5_FitB-like"/>
    <property type="match status" value="1"/>
</dbReference>
<comment type="caution">
    <text evidence="8">The sequence shown here is derived from an EMBL/GenBank/DDBJ whole genome shotgun (WGS) entry which is preliminary data.</text>
</comment>
<evidence type="ECO:0000259" key="7">
    <source>
        <dbReference type="Pfam" id="PF01850"/>
    </source>
</evidence>
<keyword evidence="2" id="KW-0540">Nuclease</keyword>
<feature type="non-terminal residue" evidence="8">
    <location>
        <position position="129"/>
    </location>
</feature>
<comment type="similarity">
    <text evidence="6">Belongs to the PINc/VapC protein family.</text>
</comment>
<evidence type="ECO:0000256" key="4">
    <source>
        <dbReference type="ARBA" id="ARBA00022801"/>
    </source>
</evidence>
<keyword evidence="5" id="KW-0460">Magnesium</keyword>
<evidence type="ECO:0000313" key="8">
    <source>
        <dbReference type="EMBL" id="GAI77344.1"/>
    </source>
</evidence>
<dbReference type="SUPFAM" id="SSF88723">
    <property type="entry name" value="PIN domain-like"/>
    <property type="match status" value="1"/>
</dbReference>
<dbReference type="EMBL" id="BARW01014572">
    <property type="protein sequence ID" value="GAI77344.1"/>
    <property type="molecule type" value="Genomic_DNA"/>
</dbReference>
<proteinExistence type="inferred from homology"/>
<feature type="domain" description="PIN" evidence="7">
    <location>
        <begin position="2"/>
        <end position="124"/>
    </location>
</feature>
<comment type="cofactor">
    <cofactor evidence="1">
        <name>Mg(2+)</name>
        <dbReference type="ChEBI" id="CHEBI:18420"/>
    </cofactor>
</comment>
<dbReference type="GO" id="GO:0046872">
    <property type="term" value="F:metal ion binding"/>
    <property type="evidence" value="ECO:0007669"/>
    <property type="project" value="UniProtKB-KW"/>
</dbReference>
<name>X1TBE2_9ZZZZ</name>
<accession>X1TBE2</accession>
<evidence type="ECO:0000256" key="3">
    <source>
        <dbReference type="ARBA" id="ARBA00022723"/>
    </source>
</evidence>